<dbReference type="AlphaFoldDB" id="A0A1H9C1M2"/>
<dbReference type="Pfam" id="PF05973">
    <property type="entry name" value="Gp49"/>
    <property type="match status" value="1"/>
</dbReference>
<gene>
    <name evidence="1" type="ORF">SAMN05216230_101875</name>
</gene>
<dbReference type="InterPro" id="IPR009241">
    <property type="entry name" value="HigB-like"/>
</dbReference>
<dbReference type="EMBL" id="FOEQ01000001">
    <property type="protein sequence ID" value="SEP95089.1"/>
    <property type="molecule type" value="Genomic_DNA"/>
</dbReference>
<organism evidence="1 2">
    <name type="scientific">Pseudomonas soli</name>
    <dbReference type="NCBI Taxonomy" id="1306993"/>
    <lineage>
        <taxon>Bacteria</taxon>
        <taxon>Pseudomonadati</taxon>
        <taxon>Pseudomonadota</taxon>
        <taxon>Gammaproteobacteria</taxon>
        <taxon>Pseudomonadales</taxon>
        <taxon>Pseudomonadaceae</taxon>
        <taxon>Pseudomonas</taxon>
    </lineage>
</organism>
<protein>
    <submittedName>
        <fullName evidence="1">Phage-related protein</fullName>
    </submittedName>
</protein>
<evidence type="ECO:0000313" key="1">
    <source>
        <dbReference type="EMBL" id="SEP95089.1"/>
    </source>
</evidence>
<evidence type="ECO:0000313" key="2">
    <source>
        <dbReference type="Proteomes" id="UP000199221"/>
    </source>
</evidence>
<sequence length="121" mass="13802">MVHLAASDLKINVQFFCSALGNEPVREWLKGLAREERYLIGMEIKTVQLGWPLGMPLVRKLEHGLWEIRIDMGHVVARVLFTIMDGVMFMLHGFIKKSQKTPSADLALARQRKASLRRSTT</sequence>
<name>A0A1H9C1M2_9PSED</name>
<accession>A0A1H9C1M2</accession>
<dbReference type="Proteomes" id="UP000199221">
    <property type="component" value="Unassembled WGS sequence"/>
</dbReference>
<proteinExistence type="predicted"/>
<reference evidence="1 2" key="1">
    <citation type="submission" date="2016-10" db="EMBL/GenBank/DDBJ databases">
        <authorList>
            <person name="de Groot N.N."/>
        </authorList>
    </citation>
    <scope>NUCLEOTIDE SEQUENCE [LARGE SCALE GENOMIC DNA]</scope>
    <source>
        <strain evidence="1 2">LMG 27941</strain>
    </source>
</reference>